<evidence type="ECO:0000313" key="12">
    <source>
        <dbReference type="EMBL" id="EER42612.1"/>
    </source>
</evidence>
<comment type="subcellular location">
    <subcellularLocation>
        <location evidence="1">Endoplasmic reticulum membrane</location>
        <topology evidence="1">Multi-pass membrane protein</topology>
    </subcellularLocation>
</comment>
<sequence length="146" mass="16649">MRTKLQAASPSQLRIFNTPNSTRPAPRPILVDHDLTMRNKKGGKMEASSTDAKTNATRMTDQPAMKISAKRTLWPEKPEDIRTRTLVISAFWAIIIFLGLPMWWRTTSIYRARLPLDVMKDWADGKVGFKRARLLRDSDIHICSGV</sequence>
<dbReference type="GO" id="GO:0016255">
    <property type="term" value="P:attachment of GPI anchor to protein"/>
    <property type="evidence" value="ECO:0007669"/>
    <property type="project" value="InterPro"/>
</dbReference>
<keyword evidence="9" id="KW-0325">Glycoprotein</keyword>
<evidence type="ECO:0000256" key="5">
    <source>
        <dbReference type="ARBA" id="ARBA00022692"/>
    </source>
</evidence>
<feature type="transmembrane region" description="Helical" evidence="11">
    <location>
        <begin position="86"/>
        <end position="104"/>
    </location>
</feature>
<evidence type="ECO:0000256" key="7">
    <source>
        <dbReference type="ARBA" id="ARBA00022989"/>
    </source>
</evidence>
<evidence type="ECO:0000256" key="11">
    <source>
        <dbReference type="SAM" id="Phobius"/>
    </source>
</evidence>
<evidence type="ECO:0000256" key="3">
    <source>
        <dbReference type="ARBA" id="ARBA00005316"/>
    </source>
</evidence>
<comment type="pathway">
    <text evidence="2">Glycolipid biosynthesis; glycosylphosphatidylinositol-anchor biosynthesis.</text>
</comment>
<protein>
    <submittedName>
        <fullName evidence="12">Uncharacterized protein</fullName>
    </submittedName>
</protein>
<feature type="compositionally biased region" description="Polar residues" evidence="10">
    <location>
        <begin position="47"/>
        <end position="59"/>
    </location>
</feature>
<dbReference type="GO" id="GO:0006506">
    <property type="term" value="P:GPI anchor biosynthetic process"/>
    <property type="evidence" value="ECO:0007669"/>
    <property type="project" value="UniProtKB-UniPathway"/>
</dbReference>
<keyword evidence="4" id="KW-0337">GPI-anchor biosynthesis</keyword>
<evidence type="ECO:0000256" key="8">
    <source>
        <dbReference type="ARBA" id="ARBA00023136"/>
    </source>
</evidence>
<feature type="compositionally biased region" description="Polar residues" evidence="10">
    <location>
        <begin position="1"/>
        <end position="23"/>
    </location>
</feature>
<feature type="region of interest" description="Disordered" evidence="10">
    <location>
        <begin position="40"/>
        <end position="59"/>
    </location>
</feature>
<dbReference type="VEuPathDB" id="FungiDB:HCDG_02510"/>
<comment type="similarity">
    <text evidence="3">Belongs to the PIGS family.</text>
</comment>
<proteinExistence type="inferred from homology"/>
<keyword evidence="5 11" id="KW-0812">Transmembrane</keyword>
<dbReference type="HOGENOM" id="CLU_1776929_0_0_1"/>
<dbReference type="Pfam" id="PF10510">
    <property type="entry name" value="PIG-S"/>
    <property type="match status" value="1"/>
</dbReference>
<evidence type="ECO:0000256" key="6">
    <source>
        <dbReference type="ARBA" id="ARBA00022824"/>
    </source>
</evidence>
<name>C6H8H9_AJECH</name>
<evidence type="ECO:0000256" key="4">
    <source>
        <dbReference type="ARBA" id="ARBA00022502"/>
    </source>
</evidence>
<dbReference type="InterPro" id="IPR019540">
    <property type="entry name" value="PtdIno-glycan_biosynth_class_S"/>
</dbReference>
<evidence type="ECO:0000256" key="2">
    <source>
        <dbReference type="ARBA" id="ARBA00004687"/>
    </source>
</evidence>
<accession>C6H8H9</accession>
<gene>
    <name evidence="12" type="ORF">HCDG_02510</name>
</gene>
<dbReference type="GO" id="GO:0042765">
    <property type="term" value="C:GPI-anchor transamidase complex"/>
    <property type="evidence" value="ECO:0007669"/>
    <property type="project" value="InterPro"/>
</dbReference>
<dbReference type="PANTHER" id="PTHR21072:SF13">
    <property type="entry name" value="GPI TRANSAMIDASE COMPONENT PIG-S"/>
    <property type="match status" value="1"/>
</dbReference>
<evidence type="ECO:0000313" key="13">
    <source>
        <dbReference type="Proteomes" id="UP000002624"/>
    </source>
</evidence>
<keyword evidence="6" id="KW-0256">Endoplasmic reticulum</keyword>
<dbReference type="UniPathway" id="UPA00196"/>
<dbReference type="STRING" id="544712.C6H8H9"/>
<dbReference type="PANTHER" id="PTHR21072">
    <property type="entry name" value="GPI TRANSAMIDASE COMPONENT PIG-S"/>
    <property type="match status" value="1"/>
</dbReference>
<dbReference type="AlphaFoldDB" id="C6H8H9"/>
<reference evidence="13" key="1">
    <citation type="submission" date="2009-05" db="EMBL/GenBank/DDBJ databases">
        <title>The genome sequence of Ajellomyces capsulatus strain H143.</title>
        <authorList>
            <person name="Champion M."/>
            <person name="Cuomo C.A."/>
            <person name="Ma L.-J."/>
            <person name="Henn M.R."/>
            <person name="Sil A."/>
            <person name="Goldman B."/>
            <person name="Young S.K."/>
            <person name="Kodira C.D."/>
            <person name="Zeng Q."/>
            <person name="Koehrsen M."/>
            <person name="Alvarado L."/>
            <person name="Berlin A.M."/>
            <person name="Borenstein D."/>
            <person name="Chen Z."/>
            <person name="Engels R."/>
            <person name="Freedman E."/>
            <person name="Gellesch M."/>
            <person name="Goldberg J."/>
            <person name="Griggs A."/>
            <person name="Gujja S."/>
            <person name="Heiman D.I."/>
            <person name="Hepburn T.A."/>
            <person name="Howarth C."/>
            <person name="Jen D."/>
            <person name="Larson L."/>
            <person name="Lewis B."/>
            <person name="Mehta T."/>
            <person name="Park D."/>
            <person name="Pearson M."/>
            <person name="Roberts A."/>
            <person name="Saif S."/>
            <person name="Shea T.D."/>
            <person name="Shenoy N."/>
            <person name="Sisk P."/>
            <person name="Stolte C."/>
            <person name="Sykes S."/>
            <person name="Walk T."/>
            <person name="White J."/>
            <person name="Yandava C."/>
            <person name="Klein B."/>
            <person name="McEwen J.G."/>
            <person name="Puccia R."/>
            <person name="Goldman G.H."/>
            <person name="Felipe M.S."/>
            <person name="Nino-Vega G."/>
            <person name="San-Blas G."/>
            <person name="Taylor J.W."/>
            <person name="Mendoza L."/>
            <person name="Galagan J.E."/>
            <person name="Nusbaum C."/>
            <person name="Birren B.W."/>
        </authorList>
    </citation>
    <scope>NUCLEOTIDE SEQUENCE [LARGE SCALE GENOMIC DNA]</scope>
    <source>
        <strain evidence="13">H143</strain>
    </source>
</reference>
<evidence type="ECO:0000256" key="9">
    <source>
        <dbReference type="ARBA" id="ARBA00023180"/>
    </source>
</evidence>
<dbReference type="Proteomes" id="UP000002624">
    <property type="component" value="Unassembled WGS sequence"/>
</dbReference>
<evidence type="ECO:0000256" key="10">
    <source>
        <dbReference type="SAM" id="MobiDB-lite"/>
    </source>
</evidence>
<evidence type="ECO:0000256" key="1">
    <source>
        <dbReference type="ARBA" id="ARBA00004477"/>
    </source>
</evidence>
<feature type="region of interest" description="Disordered" evidence="10">
    <location>
        <begin position="1"/>
        <end position="27"/>
    </location>
</feature>
<keyword evidence="7 11" id="KW-1133">Transmembrane helix</keyword>
<organism evidence="12 13">
    <name type="scientific">Ajellomyces capsulatus (strain H143)</name>
    <name type="common">Darling's disease fungus</name>
    <name type="synonym">Histoplasma capsulatum</name>
    <dbReference type="NCBI Taxonomy" id="544712"/>
    <lineage>
        <taxon>Eukaryota</taxon>
        <taxon>Fungi</taxon>
        <taxon>Dikarya</taxon>
        <taxon>Ascomycota</taxon>
        <taxon>Pezizomycotina</taxon>
        <taxon>Eurotiomycetes</taxon>
        <taxon>Eurotiomycetidae</taxon>
        <taxon>Onygenales</taxon>
        <taxon>Ajellomycetaceae</taxon>
        <taxon>Histoplasma</taxon>
    </lineage>
</organism>
<keyword evidence="8 11" id="KW-0472">Membrane</keyword>
<dbReference type="EMBL" id="GG692421">
    <property type="protein sequence ID" value="EER42612.1"/>
    <property type="molecule type" value="Genomic_DNA"/>
</dbReference>